<name>A0ABS2N254_9BACI</name>
<proteinExistence type="inferred from homology"/>
<dbReference type="PANTHER" id="PTHR46268:SF6">
    <property type="entry name" value="UNIVERSAL STRESS PROTEIN UP12"/>
    <property type="match status" value="1"/>
</dbReference>
<organism evidence="3 4">
    <name type="scientific">Aquibacillus albus</name>
    <dbReference type="NCBI Taxonomy" id="1168171"/>
    <lineage>
        <taxon>Bacteria</taxon>
        <taxon>Bacillati</taxon>
        <taxon>Bacillota</taxon>
        <taxon>Bacilli</taxon>
        <taxon>Bacillales</taxon>
        <taxon>Bacillaceae</taxon>
        <taxon>Aquibacillus</taxon>
    </lineage>
</organism>
<reference evidence="3 4" key="1">
    <citation type="submission" date="2021-01" db="EMBL/GenBank/DDBJ databases">
        <title>Genomic Encyclopedia of Type Strains, Phase IV (KMG-IV): sequencing the most valuable type-strain genomes for metagenomic binning, comparative biology and taxonomic classification.</title>
        <authorList>
            <person name="Goeker M."/>
        </authorList>
    </citation>
    <scope>NUCLEOTIDE SEQUENCE [LARGE SCALE GENOMIC DNA]</scope>
    <source>
        <strain evidence="3 4">DSM 23711</strain>
    </source>
</reference>
<protein>
    <submittedName>
        <fullName evidence="3">Nucleotide-binding universal stress UspA family protein</fullName>
    </submittedName>
</protein>
<comment type="caution">
    <text evidence="3">The sequence shown here is derived from an EMBL/GenBank/DDBJ whole genome shotgun (WGS) entry which is preliminary data.</text>
</comment>
<dbReference type="PRINTS" id="PR01438">
    <property type="entry name" value="UNVRSLSTRESS"/>
</dbReference>
<dbReference type="Proteomes" id="UP001296943">
    <property type="component" value="Unassembled WGS sequence"/>
</dbReference>
<dbReference type="Pfam" id="PF00582">
    <property type="entry name" value="Usp"/>
    <property type="match status" value="1"/>
</dbReference>
<dbReference type="PANTHER" id="PTHR46268">
    <property type="entry name" value="STRESS RESPONSE PROTEIN NHAX"/>
    <property type="match status" value="1"/>
</dbReference>
<evidence type="ECO:0000313" key="3">
    <source>
        <dbReference type="EMBL" id="MBM7572178.1"/>
    </source>
</evidence>
<gene>
    <name evidence="3" type="ORF">JOC48_002681</name>
</gene>
<accession>A0ABS2N254</accession>
<dbReference type="SUPFAM" id="SSF52402">
    <property type="entry name" value="Adenine nucleotide alpha hydrolases-like"/>
    <property type="match status" value="1"/>
</dbReference>
<dbReference type="Gene3D" id="3.40.50.620">
    <property type="entry name" value="HUPs"/>
    <property type="match status" value="1"/>
</dbReference>
<dbReference type="InterPro" id="IPR014729">
    <property type="entry name" value="Rossmann-like_a/b/a_fold"/>
</dbReference>
<dbReference type="CDD" id="cd00293">
    <property type="entry name" value="USP-like"/>
    <property type="match status" value="1"/>
</dbReference>
<sequence length="141" mass="15905">MEKILLVPINDDSEQSQQVIDYAVQIARVTGFTIELFHVQPKINTHYATKMIGKKQLELYKEECATKLLNKGKESISEDINVITIWKKGIPADEICKEAKNKKAFLIVMGTKNMKKVTGRLIGSTCYRVVRHAPCPVTIVS</sequence>
<feature type="domain" description="UspA" evidence="2">
    <location>
        <begin position="3"/>
        <end position="140"/>
    </location>
</feature>
<evidence type="ECO:0000313" key="4">
    <source>
        <dbReference type="Proteomes" id="UP001296943"/>
    </source>
</evidence>
<dbReference type="InterPro" id="IPR006016">
    <property type="entry name" value="UspA"/>
</dbReference>
<dbReference type="EMBL" id="JAFBDR010000015">
    <property type="protein sequence ID" value="MBM7572178.1"/>
    <property type="molecule type" value="Genomic_DNA"/>
</dbReference>
<evidence type="ECO:0000259" key="2">
    <source>
        <dbReference type="Pfam" id="PF00582"/>
    </source>
</evidence>
<comment type="similarity">
    <text evidence="1">Belongs to the universal stress protein A family.</text>
</comment>
<dbReference type="RefSeq" id="WP_204500402.1">
    <property type="nucleotide sequence ID" value="NZ_JAFBDR010000015.1"/>
</dbReference>
<evidence type="ECO:0000256" key="1">
    <source>
        <dbReference type="ARBA" id="ARBA00008791"/>
    </source>
</evidence>
<keyword evidence="4" id="KW-1185">Reference proteome</keyword>
<dbReference type="InterPro" id="IPR006015">
    <property type="entry name" value="Universal_stress_UspA"/>
</dbReference>